<comment type="caution">
    <text evidence="1">The sequence shown here is derived from an EMBL/GenBank/DDBJ whole genome shotgun (WGS) entry which is preliminary data.</text>
</comment>
<evidence type="ECO:0000313" key="2">
    <source>
        <dbReference type="Proteomes" id="UP000054709"/>
    </source>
</evidence>
<keyword evidence="2" id="KW-1185">Reference proteome</keyword>
<dbReference type="AlphaFoldDB" id="A0A0W1AW33"/>
<evidence type="ECO:0008006" key="3">
    <source>
        <dbReference type="Google" id="ProtNLM"/>
    </source>
</evidence>
<dbReference type="Proteomes" id="UP000054709">
    <property type="component" value="Unassembled WGS sequence"/>
</dbReference>
<reference evidence="1 2" key="1">
    <citation type="journal article" date="2015" name="Int. Biodeterior. Biodegradation">
        <title>Physiological and genetic screening methods for the isolation of methyl tert-butyl ether-degrading bacteria for bioremediation purposes.</title>
        <authorList>
            <person name="Guisado I.M."/>
            <person name="Purswani J."/>
            <person name="Gonzalez Lopez J."/>
            <person name="Pozo C."/>
        </authorList>
    </citation>
    <scope>NUCLEOTIDE SEQUENCE [LARGE SCALE GENOMIC DNA]</scope>
    <source>
        <strain evidence="1 2">SH7</strain>
    </source>
</reference>
<dbReference type="OrthoDB" id="2691835at2"/>
<organism evidence="1 2">
    <name type="scientific">Paenibacillus etheri</name>
    <dbReference type="NCBI Taxonomy" id="1306852"/>
    <lineage>
        <taxon>Bacteria</taxon>
        <taxon>Bacillati</taxon>
        <taxon>Bacillota</taxon>
        <taxon>Bacilli</taxon>
        <taxon>Bacillales</taxon>
        <taxon>Paenibacillaceae</taxon>
        <taxon>Paenibacillus</taxon>
    </lineage>
</organism>
<accession>A0A0W1AW33</accession>
<evidence type="ECO:0000313" key="1">
    <source>
        <dbReference type="EMBL" id="KTD85456.1"/>
    </source>
</evidence>
<gene>
    <name evidence="1" type="ORF">UQ64_18280</name>
</gene>
<dbReference type="EMBL" id="LCZJ02000026">
    <property type="protein sequence ID" value="KTD85456.1"/>
    <property type="molecule type" value="Genomic_DNA"/>
</dbReference>
<dbReference type="RefSeq" id="WP_060624310.1">
    <property type="nucleotide sequence ID" value="NZ_LCZJ02000026.1"/>
</dbReference>
<proteinExistence type="predicted"/>
<dbReference type="InterPro" id="IPR025622">
    <property type="entry name" value="YqzE"/>
</dbReference>
<sequence>MASGGDELVKYITEKVVVYIEDPRAIHARRAATKQPWSQKWFGMLPLGWSIWRSKWSHSKKE</sequence>
<dbReference type="Pfam" id="PF14038">
    <property type="entry name" value="YqzE"/>
    <property type="match status" value="1"/>
</dbReference>
<protein>
    <recommendedName>
        <fullName evidence="3">YqzE family protein</fullName>
    </recommendedName>
</protein>
<name>A0A0W1AW33_9BACL</name>